<dbReference type="GO" id="GO:0030677">
    <property type="term" value="C:ribonuclease P complex"/>
    <property type="evidence" value="ECO:0007669"/>
    <property type="project" value="TreeGrafter"/>
</dbReference>
<gene>
    <name evidence="7" type="primary">rnpA</name>
    <name evidence="9" type="ORF">COY37_04535</name>
</gene>
<evidence type="ECO:0000313" key="9">
    <source>
        <dbReference type="EMBL" id="PIZ39762.1"/>
    </source>
</evidence>
<keyword evidence="2 7" id="KW-0819">tRNA processing</keyword>
<dbReference type="RefSeq" id="WP_286679384.1">
    <property type="nucleotide sequence ID" value="NZ_MNXI01000147.1"/>
</dbReference>
<evidence type="ECO:0000256" key="8">
    <source>
        <dbReference type="NCBIfam" id="TIGR00188"/>
    </source>
</evidence>
<dbReference type="Pfam" id="PF00825">
    <property type="entry name" value="Ribonuclease_P"/>
    <property type="match status" value="1"/>
</dbReference>
<dbReference type="InterPro" id="IPR020539">
    <property type="entry name" value="RNase_P_CS"/>
</dbReference>
<evidence type="ECO:0000256" key="6">
    <source>
        <dbReference type="ARBA" id="ARBA00022884"/>
    </source>
</evidence>
<evidence type="ECO:0000256" key="3">
    <source>
        <dbReference type="ARBA" id="ARBA00022722"/>
    </source>
</evidence>
<dbReference type="InterPro" id="IPR000100">
    <property type="entry name" value="RNase_P"/>
</dbReference>
<name>A0A2M7T8J8_9ACTN</name>
<dbReference type="InterPro" id="IPR020568">
    <property type="entry name" value="Ribosomal_Su5_D2-typ_SF"/>
</dbReference>
<comment type="similarity">
    <text evidence="7">Belongs to the RnpA family.</text>
</comment>
<dbReference type="AlphaFoldDB" id="A0A2M7T8J8"/>
<keyword evidence="4 7" id="KW-0255">Endonuclease</keyword>
<evidence type="ECO:0000256" key="2">
    <source>
        <dbReference type="ARBA" id="ARBA00022694"/>
    </source>
</evidence>
<dbReference type="EMBL" id="PFNG01000107">
    <property type="protein sequence ID" value="PIZ39762.1"/>
    <property type="molecule type" value="Genomic_DNA"/>
</dbReference>
<dbReference type="Gene3D" id="3.30.230.10">
    <property type="match status" value="1"/>
</dbReference>
<evidence type="ECO:0000256" key="1">
    <source>
        <dbReference type="ARBA" id="ARBA00002663"/>
    </source>
</evidence>
<dbReference type="HAMAP" id="MF_00227">
    <property type="entry name" value="RNase_P"/>
    <property type="match status" value="1"/>
</dbReference>
<dbReference type="GO" id="GO:0042781">
    <property type="term" value="F:3'-tRNA processing endoribonuclease activity"/>
    <property type="evidence" value="ECO:0007669"/>
    <property type="project" value="TreeGrafter"/>
</dbReference>
<evidence type="ECO:0000256" key="5">
    <source>
        <dbReference type="ARBA" id="ARBA00022801"/>
    </source>
</evidence>
<evidence type="ECO:0000256" key="4">
    <source>
        <dbReference type="ARBA" id="ARBA00022759"/>
    </source>
</evidence>
<dbReference type="Proteomes" id="UP000230956">
    <property type="component" value="Unassembled WGS sequence"/>
</dbReference>
<organism evidence="9 10">
    <name type="scientific">Candidatus Aquicultor secundus</name>
    <dbReference type="NCBI Taxonomy" id="1973895"/>
    <lineage>
        <taxon>Bacteria</taxon>
        <taxon>Bacillati</taxon>
        <taxon>Actinomycetota</taxon>
        <taxon>Candidatus Aquicultoria</taxon>
        <taxon>Candidatus Aquicultorales</taxon>
        <taxon>Candidatus Aquicultoraceae</taxon>
        <taxon>Candidatus Aquicultor</taxon>
    </lineage>
</organism>
<protein>
    <recommendedName>
        <fullName evidence="7 8">Ribonuclease P protein component</fullName>
        <shortName evidence="7">RNase P protein</shortName>
        <shortName evidence="7">RNaseP protein</shortName>
        <ecNumber evidence="7 8">3.1.26.5</ecNumber>
    </recommendedName>
    <alternativeName>
        <fullName evidence="7">Protein C5</fullName>
    </alternativeName>
</protein>
<dbReference type="NCBIfam" id="TIGR00188">
    <property type="entry name" value="rnpA"/>
    <property type="match status" value="1"/>
</dbReference>
<dbReference type="PANTHER" id="PTHR33992:SF1">
    <property type="entry name" value="RIBONUCLEASE P PROTEIN COMPONENT"/>
    <property type="match status" value="1"/>
</dbReference>
<keyword evidence="5 7" id="KW-0378">Hydrolase</keyword>
<keyword evidence="6 7" id="KW-0694">RNA-binding</keyword>
<evidence type="ECO:0000313" key="10">
    <source>
        <dbReference type="Proteomes" id="UP000230956"/>
    </source>
</evidence>
<comment type="catalytic activity">
    <reaction evidence="7">
        <text>Endonucleolytic cleavage of RNA, removing 5'-extranucleotides from tRNA precursor.</text>
        <dbReference type="EC" id="3.1.26.5"/>
    </reaction>
</comment>
<dbReference type="InterPro" id="IPR014721">
    <property type="entry name" value="Ribsml_uS5_D2-typ_fold_subgr"/>
</dbReference>
<dbReference type="GO" id="GO:0004526">
    <property type="term" value="F:ribonuclease P activity"/>
    <property type="evidence" value="ECO:0007669"/>
    <property type="project" value="UniProtKB-UniRule"/>
</dbReference>
<dbReference type="PANTHER" id="PTHR33992">
    <property type="entry name" value="RIBONUCLEASE P PROTEIN COMPONENT"/>
    <property type="match status" value="1"/>
</dbReference>
<dbReference type="GO" id="GO:0000049">
    <property type="term" value="F:tRNA binding"/>
    <property type="evidence" value="ECO:0007669"/>
    <property type="project" value="UniProtKB-UniRule"/>
</dbReference>
<proteinExistence type="inferred from homology"/>
<dbReference type="GO" id="GO:0001682">
    <property type="term" value="P:tRNA 5'-leader removal"/>
    <property type="evidence" value="ECO:0007669"/>
    <property type="project" value="UniProtKB-UniRule"/>
</dbReference>
<dbReference type="SUPFAM" id="SSF54211">
    <property type="entry name" value="Ribosomal protein S5 domain 2-like"/>
    <property type="match status" value="1"/>
</dbReference>
<evidence type="ECO:0000256" key="7">
    <source>
        <dbReference type="HAMAP-Rule" id="MF_00227"/>
    </source>
</evidence>
<sequence length="122" mass="14183">MRKEARITSGKDYKDVYLNGKSAANKYLVVYFLKKRERGLRLGISISRKVGSAVIRNRIKRLLREAFRHNEAEIKQGYDIVFIVRQPIKGKSFHEVEKAFIDILLRVGLIEKRDETTSDSID</sequence>
<comment type="function">
    <text evidence="1 7">RNaseP catalyzes the removal of the 5'-leader sequence from pre-tRNA to produce the mature 5'-terminus. It can also cleave other RNA substrates such as 4.5S RNA. The protein component plays an auxiliary but essential role in vivo by binding to the 5'-leader sequence and broadening the substrate specificity of the ribozyme.</text>
</comment>
<keyword evidence="3 7" id="KW-0540">Nuclease</keyword>
<accession>A0A2M7T8J8</accession>
<dbReference type="PROSITE" id="PS00648">
    <property type="entry name" value="RIBONUCLEASE_P"/>
    <property type="match status" value="1"/>
</dbReference>
<dbReference type="EC" id="3.1.26.5" evidence="7 8"/>
<reference evidence="10" key="1">
    <citation type="submission" date="2017-09" db="EMBL/GenBank/DDBJ databases">
        <title>Depth-based differentiation of microbial function through sediment-hosted aquifers and enrichment of novel symbionts in the deep terrestrial subsurface.</title>
        <authorList>
            <person name="Probst A.J."/>
            <person name="Ladd B."/>
            <person name="Jarett J.K."/>
            <person name="Geller-Mcgrath D.E."/>
            <person name="Sieber C.M.K."/>
            <person name="Emerson J.B."/>
            <person name="Anantharaman K."/>
            <person name="Thomas B.C."/>
            <person name="Malmstrom R."/>
            <person name="Stieglmeier M."/>
            <person name="Klingl A."/>
            <person name="Woyke T."/>
            <person name="Ryan C.M."/>
            <person name="Banfield J.F."/>
        </authorList>
    </citation>
    <scope>NUCLEOTIDE SEQUENCE [LARGE SCALE GENOMIC DNA]</scope>
</reference>
<comment type="subunit">
    <text evidence="7">Consists of a catalytic RNA component (M1 or rnpB) and a protein subunit.</text>
</comment>
<comment type="caution">
    <text evidence="9">The sequence shown here is derived from an EMBL/GenBank/DDBJ whole genome shotgun (WGS) entry which is preliminary data.</text>
</comment>